<name>A0A0F9ELG0_9ZZZZ</name>
<gene>
    <name evidence="2" type="ORF">LCGC14_2060740</name>
</gene>
<evidence type="ECO:0000256" key="1">
    <source>
        <dbReference type="SAM" id="MobiDB-lite"/>
    </source>
</evidence>
<dbReference type="EMBL" id="LAZR01024523">
    <property type="protein sequence ID" value="KKL74859.1"/>
    <property type="molecule type" value="Genomic_DNA"/>
</dbReference>
<evidence type="ECO:0000313" key="2">
    <source>
        <dbReference type="EMBL" id="KKL74859.1"/>
    </source>
</evidence>
<protein>
    <submittedName>
        <fullName evidence="2">Uncharacterized protein</fullName>
    </submittedName>
</protein>
<accession>A0A0F9ELG0</accession>
<dbReference type="AlphaFoldDB" id="A0A0F9ELG0"/>
<organism evidence="2">
    <name type="scientific">marine sediment metagenome</name>
    <dbReference type="NCBI Taxonomy" id="412755"/>
    <lineage>
        <taxon>unclassified sequences</taxon>
        <taxon>metagenomes</taxon>
        <taxon>ecological metagenomes</taxon>
    </lineage>
</organism>
<comment type="caution">
    <text evidence="2">The sequence shown here is derived from an EMBL/GenBank/DDBJ whole genome shotgun (WGS) entry which is preliminary data.</text>
</comment>
<feature type="region of interest" description="Disordered" evidence="1">
    <location>
        <begin position="12"/>
        <end position="31"/>
    </location>
</feature>
<sequence>MQPGILGLVYPGLTTGSKDHQGNDMNRYEPDPQVDIAYHDAVVGLNTYVTQRPDPDDFKGLDYANTVADWRVGLETVVGDILARAGY</sequence>
<feature type="compositionally biased region" description="Basic and acidic residues" evidence="1">
    <location>
        <begin position="17"/>
        <end position="30"/>
    </location>
</feature>
<proteinExistence type="predicted"/>
<reference evidence="2" key="1">
    <citation type="journal article" date="2015" name="Nature">
        <title>Complex archaea that bridge the gap between prokaryotes and eukaryotes.</title>
        <authorList>
            <person name="Spang A."/>
            <person name="Saw J.H."/>
            <person name="Jorgensen S.L."/>
            <person name="Zaremba-Niedzwiedzka K."/>
            <person name="Martijn J."/>
            <person name="Lind A.E."/>
            <person name="van Eijk R."/>
            <person name="Schleper C."/>
            <person name="Guy L."/>
            <person name="Ettema T.J."/>
        </authorList>
    </citation>
    <scope>NUCLEOTIDE SEQUENCE</scope>
</reference>